<name>A0A5B7K364_PORTR</name>
<dbReference type="AlphaFoldDB" id="A0A5B7K364"/>
<comment type="caution">
    <text evidence="1">The sequence shown here is derived from an EMBL/GenBank/DDBJ whole genome shotgun (WGS) entry which is preliminary data.</text>
</comment>
<organism evidence="1 2">
    <name type="scientific">Portunus trituberculatus</name>
    <name type="common">Swimming crab</name>
    <name type="synonym">Neptunus trituberculatus</name>
    <dbReference type="NCBI Taxonomy" id="210409"/>
    <lineage>
        <taxon>Eukaryota</taxon>
        <taxon>Metazoa</taxon>
        <taxon>Ecdysozoa</taxon>
        <taxon>Arthropoda</taxon>
        <taxon>Crustacea</taxon>
        <taxon>Multicrustacea</taxon>
        <taxon>Malacostraca</taxon>
        <taxon>Eumalacostraca</taxon>
        <taxon>Eucarida</taxon>
        <taxon>Decapoda</taxon>
        <taxon>Pleocyemata</taxon>
        <taxon>Brachyura</taxon>
        <taxon>Eubrachyura</taxon>
        <taxon>Portunoidea</taxon>
        <taxon>Portunidae</taxon>
        <taxon>Portuninae</taxon>
        <taxon>Portunus</taxon>
    </lineage>
</organism>
<dbReference type="EMBL" id="VSRR010136544">
    <property type="protein sequence ID" value="MPD03531.1"/>
    <property type="molecule type" value="Genomic_DNA"/>
</dbReference>
<gene>
    <name evidence="1" type="ORF">E2C01_099172</name>
</gene>
<evidence type="ECO:0000313" key="1">
    <source>
        <dbReference type="EMBL" id="MPD03531.1"/>
    </source>
</evidence>
<reference evidence="1 2" key="1">
    <citation type="submission" date="2019-05" db="EMBL/GenBank/DDBJ databases">
        <title>Another draft genome of Portunus trituberculatus and its Hox gene families provides insights of decapod evolution.</title>
        <authorList>
            <person name="Jeong J.-H."/>
            <person name="Song I."/>
            <person name="Kim S."/>
            <person name="Choi T."/>
            <person name="Kim D."/>
            <person name="Ryu S."/>
            <person name="Kim W."/>
        </authorList>
    </citation>
    <scope>NUCLEOTIDE SEQUENCE [LARGE SCALE GENOMIC DNA]</scope>
    <source>
        <tissue evidence="1">Muscle</tissue>
    </source>
</reference>
<dbReference type="Proteomes" id="UP000324222">
    <property type="component" value="Unassembled WGS sequence"/>
</dbReference>
<proteinExistence type="predicted"/>
<evidence type="ECO:0000313" key="2">
    <source>
        <dbReference type="Proteomes" id="UP000324222"/>
    </source>
</evidence>
<keyword evidence="2" id="KW-1185">Reference proteome</keyword>
<sequence length="156" mass="17078">MICGAVTVSLWPRPAPLHPAPPRSAPVHFPRSVLFLILQFTALFLLSHPSCLSQFTIPAKLLHPTPPLSGPLHPVQPRSLSTPPLIHHCPSRPCPPVTHSTSISAHFFHLILSSVPSTHPPKPLHPIHHTLHHTTAHLRLSTYKTPLTASIPDTLQ</sequence>
<protein>
    <submittedName>
        <fullName evidence="1">Uncharacterized protein</fullName>
    </submittedName>
</protein>
<accession>A0A5B7K364</accession>